<feature type="chain" id="PRO_5011772405" description="DUF2690 domain-containing protein" evidence="1">
    <location>
        <begin position="31"/>
        <end position="147"/>
    </location>
</feature>
<evidence type="ECO:0000313" key="3">
    <source>
        <dbReference type="Proteomes" id="UP000199503"/>
    </source>
</evidence>
<keyword evidence="3" id="KW-1185">Reference proteome</keyword>
<reference evidence="3" key="1">
    <citation type="submission" date="2016-10" db="EMBL/GenBank/DDBJ databases">
        <authorList>
            <person name="Varghese N."/>
            <person name="Submissions S."/>
        </authorList>
    </citation>
    <scope>NUCLEOTIDE SEQUENCE [LARGE SCALE GENOMIC DNA]</scope>
    <source>
        <strain evidence="3">DSM 44437</strain>
    </source>
</reference>
<feature type="signal peptide" evidence="1">
    <location>
        <begin position="1"/>
        <end position="30"/>
    </location>
</feature>
<accession>A0A1H9T8T6</accession>
<name>A0A1H9T8T6_9PSEU</name>
<dbReference type="AlphaFoldDB" id="A0A1H9T8T6"/>
<dbReference type="EMBL" id="FOFV01000013">
    <property type="protein sequence ID" value="SER93546.1"/>
    <property type="molecule type" value="Genomic_DNA"/>
</dbReference>
<evidence type="ECO:0000256" key="1">
    <source>
        <dbReference type="SAM" id="SignalP"/>
    </source>
</evidence>
<organism evidence="2 3">
    <name type="scientific">Lentzea albida</name>
    <dbReference type="NCBI Taxonomy" id="65499"/>
    <lineage>
        <taxon>Bacteria</taxon>
        <taxon>Bacillati</taxon>
        <taxon>Actinomycetota</taxon>
        <taxon>Actinomycetes</taxon>
        <taxon>Pseudonocardiales</taxon>
        <taxon>Pseudonocardiaceae</taxon>
        <taxon>Lentzea</taxon>
    </lineage>
</organism>
<evidence type="ECO:0000313" key="2">
    <source>
        <dbReference type="EMBL" id="SER93546.1"/>
    </source>
</evidence>
<dbReference type="Pfam" id="PF10901">
    <property type="entry name" value="DUF2690"/>
    <property type="match status" value="1"/>
</dbReference>
<gene>
    <name evidence="2" type="ORF">SAMN04488000_113188</name>
</gene>
<keyword evidence="1" id="KW-0732">Signal</keyword>
<dbReference type="STRING" id="65499.SAMN04488000_113188"/>
<sequence>MPVGSVCVMKSTALIAAAAFTLLMAPDAQAASCSGRGCNDKDPVSAGCSGGSTTADTAPMYTGGTAELRWSPGCRTNWVRVSNYSGGDSALRITVWSGSDHVGFVAAGTPGNHWGNMVHAPGCARGEVLYVDSNGVHRTARLASSAC</sequence>
<proteinExistence type="predicted"/>
<dbReference type="InterPro" id="IPR021224">
    <property type="entry name" value="DUF2690"/>
</dbReference>
<protein>
    <recommendedName>
        <fullName evidence="4">DUF2690 domain-containing protein</fullName>
    </recommendedName>
</protein>
<evidence type="ECO:0008006" key="4">
    <source>
        <dbReference type="Google" id="ProtNLM"/>
    </source>
</evidence>
<dbReference type="Proteomes" id="UP000199503">
    <property type="component" value="Unassembled WGS sequence"/>
</dbReference>